<dbReference type="Pfam" id="PF00353">
    <property type="entry name" value="HemolysinCabind"/>
    <property type="match status" value="4"/>
</dbReference>
<dbReference type="InterPro" id="IPR018511">
    <property type="entry name" value="Hemolysin-typ_Ca-bd_CS"/>
</dbReference>
<dbReference type="RefSeq" id="WP_335418228.1">
    <property type="nucleotide sequence ID" value="NZ_JBALHR010000001.1"/>
</dbReference>
<feature type="compositionally biased region" description="Basic and acidic residues" evidence="3">
    <location>
        <begin position="262"/>
        <end position="281"/>
    </location>
</feature>
<comment type="caution">
    <text evidence="4">The sequence shown here is derived from an EMBL/GenBank/DDBJ whole genome shotgun (WGS) entry which is preliminary data.</text>
</comment>
<dbReference type="InterPro" id="IPR011049">
    <property type="entry name" value="Serralysin-like_metalloprot_C"/>
</dbReference>
<dbReference type="Gene3D" id="2.150.10.10">
    <property type="entry name" value="Serralysin-like metalloprotease, C-terminal"/>
    <property type="match status" value="3"/>
</dbReference>
<organism evidence="4 5">
    <name type="scientific">Gemmobacter denitrificans</name>
    <dbReference type="NCBI Taxonomy" id="3123040"/>
    <lineage>
        <taxon>Bacteria</taxon>
        <taxon>Pseudomonadati</taxon>
        <taxon>Pseudomonadota</taxon>
        <taxon>Alphaproteobacteria</taxon>
        <taxon>Rhodobacterales</taxon>
        <taxon>Paracoccaceae</taxon>
        <taxon>Gemmobacter</taxon>
    </lineage>
</organism>
<feature type="region of interest" description="Disordered" evidence="3">
    <location>
        <begin position="262"/>
        <end position="285"/>
    </location>
</feature>
<dbReference type="EMBL" id="JBALHR010000001">
    <property type="protein sequence ID" value="MEH7826720.1"/>
    <property type="molecule type" value="Genomic_DNA"/>
</dbReference>
<feature type="region of interest" description="Disordered" evidence="3">
    <location>
        <begin position="315"/>
        <end position="362"/>
    </location>
</feature>
<reference evidence="4" key="1">
    <citation type="submission" date="2024-02" db="EMBL/GenBank/DDBJ databases">
        <title>Genome sequences of strain Gemmobacter sp. JM10B15.</title>
        <authorList>
            <person name="Zhang M."/>
        </authorList>
    </citation>
    <scope>NUCLEOTIDE SEQUENCE</scope>
    <source>
        <strain evidence="4">JM10B15</strain>
    </source>
</reference>
<sequence length="449" mass="47720">MTTVTLTGLRVEHRGDSTVSTGETQLMITVPSRDTTFSYSITGIEDDLPVLELDGAMPQILLDWQSLNALEETSDVTASIVSVTWGGNRSTVLVLDIETGPNSDSLHIFTLAGDPIPTDLTVSEWNRLDDSISAIGAATGDFAAGNSIRWSSLNPESITEDDEMIGTVGRDRLSGGVGDDYFYSSQGNDTYLGGTGYDQVTFQHDPNGVIANLATGRAVDGWGNRDVLSSIEMLRGSNHADRLTGNSGDNIIRGLAGADTLDGGKGRDQVRYDRDSRHEGGENGVTVNLGKGFAIDGFGDRDTLRSFESARGSDFNDRLTGTRSANTLEGELGNDRLSGLSGNDSLDGGDGNDTLEGGAGNDTLRGNIGEDLFIFRGSFGDDVITGFGFESRIEKISLAGVSTITSFRDLKRNHLTEENGDTVINDGRGNTITLIGIEISDLSAGDFLF</sequence>
<keyword evidence="5" id="KW-1185">Reference proteome</keyword>
<proteinExistence type="predicted"/>
<dbReference type="PRINTS" id="PR00313">
    <property type="entry name" value="CABNDNGRPT"/>
</dbReference>
<evidence type="ECO:0000256" key="3">
    <source>
        <dbReference type="SAM" id="MobiDB-lite"/>
    </source>
</evidence>
<evidence type="ECO:0000256" key="2">
    <source>
        <dbReference type="ARBA" id="ARBA00022525"/>
    </source>
</evidence>
<gene>
    <name evidence="4" type="ORF">V6590_01005</name>
</gene>
<protein>
    <submittedName>
        <fullName evidence="4">Calcium-binding protein</fullName>
    </submittedName>
</protein>
<name>A0ABU8BR24_9RHOB</name>
<dbReference type="InterPro" id="IPR001343">
    <property type="entry name" value="Hemolysn_Ca-bd"/>
</dbReference>
<comment type="subcellular location">
    <subcellularLocation>
        <location evidence="1">Secreted</location>
    </subcellularLocation>
</comment>
<dbReference type="SUPFAM" id="SSF51120">
    <property type="entry name" value="beta-Roll"/>
    <property type="match status" value="2"/>
</dbReference>
<dbReference type="InterPro" id="IPR050557">
    <property type="entry name" value="RTX_toxin/Mannuronan_C5-epim"/>
</dbReference>
<keyword evidence="2" id="KW-0964">Secreted</keyword>
<feature type="compositionally biased region" description="Low complexity" evidence="3">
    <location>
        <begin position="337"/>
        <end position="346"/>
    </location>
</feature>
<dbReference type="PROSITE" id="PS00330">
    <property type="entry name" value="HEMOLYSIN_CALCIUM"/>
    <property type="match status" value="2"/>
</dbReference>
<dbReference type="Proteomes" id="UP001431963">
    <property type="component" value="Unassembled WGS sequence"/>
</dbReference>
<evidence type="ECO:0000313" key="4">
    <source>
        <dbReference type="EMBL" id="MEH7826720.1"/>
    </source>
</evidence>
<dbReference type="PANTHER" id="PTHR38340">
    <property type="entry name" value="S-LAYER PROTEIN"/>
    <property type="match status" value="1"/>
</dbReference>
<accession>A0ABU8BR24</accession>
<dbReference type="PANTHER" id="PTHR38340:SF1">
    <property type="entry name" value="S-LAYER PROTEIN"/>
    <property type="match status" value="1"/>
</dbReference>
<evidence type="ECO:0000313" key="5">
    <source>
        <dbReference type="Proteomes" id="UP001431963"/>
    </source>
</evidence>
<evidence type="ECO:0000256" key="1">
    <source>
        <dbReference type="ARBA" id="ARBA00004613"/>
    </source>
</evidence>